<dbReference type="SMART" id="SM00347">
    <property type="entry name" value="HTH_MARR"/>
    <property type="match status" value="1"/>
</dbReference>
<evidence type="ECO:0000313" key="6">
    <source>
        <dbReference type="Proteomes" id="UP001519271"/>
    </source>
</evidence>
<dbReference type="Pfam" id="PF01047">
    <property type="entry name" value="MarR"/>
    <property type="match status" value="1"/>
</dbReference>
<dbReference type="EMBL" id="JAGGKC010000001">
    <property type="protein sequence ID" value="MBP1917666.1"/>
    <property type="molecule type" value="Genomic_DNA"/>
</dbReference>
<sequence length="144" mass="16267">MREISPRKSPCYCINLKRATNTITKFYDKKMESAGLTASQFSLLNDIRLLGTCSKAELSEYAKLDKSTITRNLLILRDKGYVKDLSTNGSRESQVSLTDLGLEKIEEGNMAWKEAQEYIKEKVGGENIVQLKKILDVIENDLSI</sequence>
<dbReference type="InterPro" id="IPR036390">
    <property type="entry name" value="WH_DNA-bd_sf"/>
</dbReference>
<reference evidence="5 6" key="1">
    <citation type="submission" date="2021-03" db="EMBL/GenBank/DDBJ databases">
        <title>Genomic Encyclopedia of Type Strains, Phase IV (KMG-IV): sequencing the most valuable type-strain genomes for metagenomic binning, comparative biology and taxonomic classification.</title>
        <authorList>
            <person name="Goeker M."/>
        </authorList>
    </citation>
    <scope>NUCLEOTIDE SEQUENCE [LARGE SCALE GENOMIC DNA]</scope>
    <source>
        <strain evidence="5 6">DSM 6139</strain>
    </source>
</reference>
<accession>A0ABS4FZE2</accession>
<dbReference type="PANTHER" id="PTHR42756:SF1">
    <property type="entry name" value="TRANSCRIPTIONAL REPRESSOR OF EMRAB OPERON"/>
    <property type="match status" value="1"/>
</dbReference>
<keyword evidence="1" id="KW-0805">Transcription regulation</keyword>
<keyword evidence="2 5" id="KW-0238">DNA-binding</keyword>
<evidence type="ECO:0000256" key="3">
    <source>
        <dbReference type="ARBA" id="ARBA00023163"/>
    </source>
</evidence>
<keyword evidence="3" id="KW-0804">Transcription</keyword>
<dbReference type="InterPro" id="IPR036388">
    <property type="entry name" value="WH-like_DNA-bd_sf"/>
</dbReference>
<gene>
    <name evidence="5" type="ORF">J2Z34_000129</name>
</gene>
<dbReference type="GO" id="GO:0003677">
    <property type="term" value="F:DNA binding"/>
    <property type="evidence" value="ECO:0007669"/>
    <property type="project" value="UniProtKB-KW"/>
</dbReference>
<evidence type="ECO:0000259" key="4">
    <source>
        <dbReference type="SMART" id="SM00347"/>
    </source>
</evidence>
<dbReference type="Proteomes" id="UP001519271">
    <property type="component" value="Unassembled WGS sequence"/>
</dbReference>
<dbReference type="PANTHER" id="PTHR42756">
    <property type="entry name" value="TRANSCRIPTIONAL REGULATOR, MARR"/>
    <property type="match status" value="1"/>
</dbReference>
<keyword evidence="6" id="KW-1185">Reference proteome</keyword>
<proteinExistence type="predicted"/>
<name>A0ABS4FZE2_9CLOT</name>
<dbReference type="InterPro" id="IPR000835">
    <property type="entry name" value="HTH_MarR-typ"/>
</dbReference>
<protein>
    <submittedName>
        <fullName evidence="5">DNA-binding MarR family transcriptional regulator</fullName>
    </submittedName>
</protein>
<evidence type="ECO:0000256" key="1">
    <source>
        <dbReference type="ARBA" id="ARBA00023015"/>
    </source>
</evidence>
<evidence type="ECO:0000313" key="5">
    <source>
        <dbReference type="EMBL" id="MBP1917666.1"/>
    </source>
</evidence>
<evidence type="ECO:0000256" key="2">
    <source>
        <dbReference type="ARBA" id="ARBA00023125"/>
    </source>
</evidence>
<dbReference type="SUPFAM" id="SSF46785">
    <property type="entry name" value="Winged helix' DNA-binding domain"/>
    <property type="match status" value="1"/>
</dbReference>
<dbReference type="RefSeq" id="WP_209457911.1">
    <property type="nucleotide sequence ID" value="NZ_JAGGKC010000001.1"/>
</dbReference>
<organism evidence="5 6">
    <name type="scientific">Youngiibacter multivorans</name>
    <dbReference type="NCBI Taxonomy" id="937251"/>
    <lineage>
        <taxon>Bacteria</taxon>
        <taxon>Bacillati</taxon>
        <taxon>Bacillota</taxon>
        <taxon>Clostridia</taxon>
        <taxon>Eubacteriales</taxon>
        <taxon>Clostridiaceae</taxon>
        <taxon>Youngiibacter</taxon>
    </lineage>
</organism>
<comment type="caution">
    <text evidence="5">The sequence shown here is derived from an EMBL/GenBank/DDBJ whole genome shotgun (WGS) entry which is preliminary data.</text>
</comment>
<dbReference type="Gene3D" id="1.10.10.10">
    <property type="entry name" value="Winged helix-like DNA-binding domain superfamily/Winged helix DNA-binding domain"/>
    <property type="match status" value="1"/>
</dbReference>
<feature type="domain" description="HTH marR-type" evidence="4">
    <location>
        <begin position="29"/>
        <end position="131"/>
    </location>
</feature>